<comment type="caution">
    <text evidence="2">The sequence shown here is derived from an EMBL/GenBank/DDBJ whole genome shotgun (WGS) entry which is preliminary data.</text>
</comment>
<dbReference type="OrthoDB" id="9802344at2"/>
<evidence type="ECO:0000256" key="1">
    <source>
        <dbReference type="ARBA" id="ARBA00023125"/>
    </source>
</evidence>
<dbReference type="EMBL" id="SZVO01000014">
    <property type="protein sequence ID" value="TKT88795.1"/>
    <property type="molecule type" value="Genomic_DNA"/>
</dbReference>
<dbReference type="RefSeq" id="WP_137342977.1">
    <property type="nucleotide sequence ID" value="NZ_BSQH01000008.1"/>
</dbReference>
<organism evidence="2 3">
    <name type="scientific">Dyadobacter frigoris</name>
    <dbReference type="NCBI Taxonomy" id="2576211"/>
    <lineage>
        <taxon>Bacteria</taxon>
        <taxon>Pseudomonadati</taxon>
        <taxon>Bacteroidota</taxon>
        <taxon>Cytophagia</taxon>
        <taxon>Cytophagales</taxon>
        <taxon>Spirosomataceae</taxon>
        <taxon>Dyadobacter</taxon>
    </lineage>
</organism>
<dbReference type="InterPro" id="IPR036390">
    <property type="entry name" value="WH_DNA-bd_sf"/>
</dbReference>
<gene>
    <name evidence="2" type="ORF">FDK13_26205</name>
</gene>
<evidence type="ECO:0000313" key="2">
    <source>
        <dbReference type="EMBL" id="TKT88795.1"/>
    </source>
</evidence>
<name>A0A4U6CY66_9BACT</name>
<dbReference type="AlphaFoldDB" id="A0A4U6CY66"/>
<sequence length="85" mass="10033">MISRKIKYALKILRLLDRQYMKEPAFVSEIVKKEDISQHYAETILVRFKHGGLIEKRMHHGGGYSLLVPADQINFLKNHVHWHPL</sequence>
<keyword evidence="1" id="KW-0238">DNA-binding</keyword>
<reference evidence="2 3" key="1">
    <citation type="submission" date="2019-05" db="EMBL/GenBank/DDBJ databases">
        <title>Dyadobacter AR-3-8 sp. nov., isolated from arctic soil.</title>
        <authorList>
            <person name="Chaudhary D.K."/>
        </authorList>
    </citation>
    <scope>NUCLEOTIDE SEQUENCE [LARGE SCALE GENOMIC DNA]</scope>
    <source>
        <strain evidence="2 3">AR-3-8</strain>
    </source>
</reference>
<evidence type="ECO:0000313" key="3">
    <source>
        <dbReference type="Proteomes" id="UP000304900"/>
    </source>
</evidence>
<dbReference type="PANTHER" id="PTHR33221:SF5">
    <property type="entry name" value="HTH-TYPE TRANSCRIPTIONAL REGULATOR ISCR"/>
    <property type="match status" value="1"/>
</dbReference>
<dbReference type="InterPro" id="IPR036388">
    <property type="entry name" value="WH-like_DNA-bd_sf"/>
</dbReference>
<accession>A0A4U6CY66</accession>
<dbReference type="GO" id="GO:0003677">
    <property type="term" value="F:DNA binding"/>
    <property type="evidence" value="ECO:0007669"/>
    <property type="project" value="UniProtKB-KW"/>
</dbReference>
<dbReference type="PANTHER" id="PTHR33221">
    <property type="entry name" value="WINGED HELIX-TURN-HELIX TRANSCRIPTIONAL REGULATOR, RRF2 FAMILY"/>
    <property type="match status" value="1"/>
</dbReference>
<dbReference type="GO" id="GO:0003700">
    <property type="term" value="F:DNA-binding transcription factor activity"/>
    <property type="evidence" value="ECO:0007669"/>
    <property type="project" value="TreeGrafter"/>
</dbReference>
<dbReference type="SUPFAM" id="SSF46785">
    <property type="entry name" value="Winged helix' DNA-binding domain"/>
    <property type="match status" value="1"/>
</dbReference>
<protein>
    <submittedName>
        <fullName evidence="2">Rrf2 family transcriptional regulator</fullName>
    </submittedName>
</protein>
<dbReference type="Pfam" id="PF02082">
    <property type="entry name" value="Rrf2"/>
    <property type="match status" value="1"/>
</dbReference>
<dbReference type="Gene3D" id="1.10.10.10">
    <property type="entry name" value="Winged helix-like DNA-binding domain superfamily/Winged helix DNA-binding domain"/>
    <property type="match status" value="1"/>
</dbReference>
<dbReference type="Proteomes" id="UP000304900">
    <property type="component" value="Unassembled WGS sequence"/>
</dbReference>
<dbReference type="PROSITE" id="PS51197">
    <property type="entry name" value="HTH_RRF2_2"/>
    <property type="match status" value="1"/>
</dbReference>
<dbReference type="InterPro" id="IPR000944">
    <property type="entry name" value="Tscrpt_reg_Rrf2"/>
</dbReference>
<keyword evidence="3" id="KW-1185">Reference proteome</keyword>
<dbReference type="GO" id="GO:0005829">
    <property type="term" value="C:cytosol"/>
    <property type="evidence" value="ECO:0007669"/>
    <property type="project" value="TreeGrafter"/>
</dbReference>
<proteinExistence type="predicted"/>